<keyword evidence="1 2" id="KW-0597">Phosphoprotein</keyword>
<dbReference type="EMBL" id="AYTS01000078">
    <property type="protein sequence ID" value="OOP56485.1"/>
    <property type="molecule type" value="Genomic_DNA"/>
</dbReference>
<protein>
    <submittedName>
        <fullName evidence="4">Response regulator</fullName>
    </submittedName>
</protein>
<dbReference type="InterPro" id="IPR001789">
    <property type="entry name" value="Sig_transdc_resp-reg_receiver"/>
</dbReference>
<proteinExistence type="predicted"/>
<dbReference type="InterPro" id="IPR050595">
    <property type="entry name" value="Bact_response_regulator"/>
</dbReference>
<dbReference type="PANTHER" id="PTHR44591:SF3">
    <property type="entry name" value="RESPONSE REGULATORY DOMAIN-CONTAINING PROTEIN"/>
    <property type="match status" value="1"/>
</dbReference>
<accession>A0A1V4ATP6</accession>
<evidence type="ECO:0000256" key="1">
    <source>
        <dbReference type="ARBA" id="ARBA00022553"/>
    </source>
</evidence>
<dbReference type="PANTHER" id="PTHR44591">
    <property type="entry name" value="STRESS RESPONSE REGULATOR PROTEIN 1"/>
    <property type="match status" value="1"/>
</dbReference>
<dbReference type="InterPro" id="IPR011006">
    <property type="entry name" value="CheY-like_superfamily"/>
</dbReference>
<reference evidence="4 5" key="1">
    <citation type="journal article" date="2017" name="Water Res.">
        <title>Discovery and metagenomic analysis of an anammox bacterial enrichment related to Candidatus "Brocadia caroliniensis" in a full-scale glycerol-fed nitritation-denitritation separate centrate treatment process.</title>
        <authorList>
            <person name="Park H."/>
            <person name="Brotto A.C."/>
            <person name="van Loosdrecht M.C."/>
            <person name="Chandran K."/>
        </authorList>
    </citation>
    <scope>NUCLEOTIDE SEQUENCE [LARGE SCALE GENOMIC DNA]</scope>
    <source>
        <strain evidence="4">26THWARD</strain>
    </source>
</reference>
<organism evidence="4 5">
    <name type="scientific">Candidatus Brocadia carolinensis</name>
    <dbReference type="NCBI Taxonomy" id="1004156"/>
    <lineage>
        <taxon>Bacteria</taxon>
        <taxon>Pseudomonadati</taxon>
        <taxon>Planctomycetota</taxon>
        <taxon>Candidatus Brocadiia</taxon>
        <taxon>Candidatus Brocadiales</taxon>
        <taxon>Candidatus Brocadiaceae</taxon>
        <taxon>Candidatus Brocadia</taxon>
    </lineage>
</organism>
<feature type="domain" description="Response regulatory" evidence="3">
    <location>
        <begin position="93"/>
        <end position="209"/>
    </location>
</feature>
<dbReference type="AlphaFoldDB" id="A0A1V4ATP6"/>
<dbReference type="Gene3D" id="3.40.50.2300">
    <property type="match status" value="1"/>
</dbReference>
<gene>
    <name evidence="4" type="ORF">AYP45_08735</name>
</gene>
<name>A0A1V4ATP6_9BACT</name>
<evidence type="ECO:0000313" key="5">
    <source>
        <dbReference type="Proteomes" id="UP000189681"/>
    </source>
</evidence>
<feature type="modified residue" description="4-aspartylphosphate" evidence="2">
    <location>
        <position position="142"/>
    </location>
</feature>
<dbReference type="SUPFAM" id="SSF52172">
    <property type="entry name" value="CheY-like"/>
    <property type="match status" value="1"/>
</dbReference>
<dbReference type="Proteomes" id="UP000189681">
    <property type="component" value="Unassembled WGS sequence"/>
</dbReference>
<evidence type="ECO:0000313" key="4">
    <source>
        <dbReference type="EMBL" id="OOP56485.1"/>
    </source>
</evidence>
<evidence type="ECO:0000256" key="2">
    <source>
        <dbReference type="PROSITE-ProRule" id="PRU00169"/>
    </source>
</evidence>
<evidence type="ECO:0000259" key="3">
    <source>
        <dbReference type="PROSITE" id="PS50110"/>
    </source>
</evidence>
<dbReference type="Pfam" id="PF00072">
    <property type="entry name" value="Response_reg"/>
    <property type="match status" value="1"/>
</dbReference>
<dbReference type="PROSITE" id="PS50110">
    <property type="entry name" value="RESPONSE_REGULATORY"/>
    <property type="match status" value="1"/>
</dbReference>
<dbReference type="CDD" id="cd00156">
    <property type="entry name" value="REC"/>
    <property type="match status" value="1"/>
</dbReference>
<comment type="caution">
    <text evidence="4">The sequence shown here is derived from an EMBL/GenBank/DDBJ whole genome shotgun (WGS) entry which is preliminary data.</text>
</comment>
<dbReference type="STRING" id="1004156.AYP45_08735"/>
<sequence>MWPGILLFVLIRFGPALHDFFSSLAEFSFKGAGFEASAKRRQAEATAALVAATVARPAEGATPEATAEEAKAAAELVAETVTARVIRRAGKSFVLWVDDRPSNNMHERHALEALGVNFILSTSTKDALEKLKHQRFDAIISDMGRTSDSQAGYTLLDALRTSGDRTPFIIYAGSRAPEHRAETRRRGALGCTNRPEELFDMVLSALGRKT</sequence>
<dbReference type="GO" id="GO:0000160">
    <property type="term" value="P:phosphorelay signal transduction system"/>
    <property type="evidence" value="ECO:0007669"/>
    <property type="project" value="InterPro"/>
</dbReference>